<reference evidence="1" key="1">
    <citation type="journal article" date="2015" name="Nature">
        <title>Complex archaea that bridge the gap between prokaryotes and eukaryotes.</title>
        <authorList>
            <person name="Spang A."/>
            <person name="Saw J.H."/>
            <person name="Jorgensen S.L."/>
            <person name="Zaremba-Niedzwiedzka K."/>
            <person name="Martijn J."/>
            <person name="Lind A.E."/>
            <person name="van Eijk R."/>
            <person name="Schleper C."/>
            <person name="Guy L."/>
            <person name="Ettema T.J."/>
        </authorList>
    </citation>
    <scope>NUCLEOTIDE SEQUENCE</scope>
</reference>
<organism evidence="1">
    <name type="scientific">marine sediment metagenome</name>
    <dbReference type="NCBI Taxonomy" id="412755"/>
    <lineage>
        <taxon>unclassified sequences</taxon>
        <taxon>metagenomes</taxon>
        <taxon>ecological metagenomes</taxon>
    </lineage>
</organism>
<protein>
    <submittedName>
        <fullName evidence="1">Uncharacterized protein</fullName>
    </submittedName>
</protein>
<proteinExistence type="predicted"/>
<dbReference type="Pfam" id="PF10518">
    <property type="entry name" value="TAT_signal"/>
    <property type="match status" value="1"/>
</dbReference>
<dbReference type="AlphaFoldDB" id="A0A0F9DQD1"/>
<dbReference type="InterPro" id="IPR019546">
    <property type="entry name" value="TAT_signal_bac_arc"/>
</dbReference>
<dbReference type="EMBL" id="LAZR01040575">
    <property type="protein sequence ID" value="KKL14148.1"/>
    <property type="molecule type" value="Genomic_DNA"/>
</dbReference>
<accession>A0A0F9DQD1</accession>
<gene>
    <name evidence="1" type="ORF">LCGC14_2518690</name>
</gene>
<sequence length="97" mass="10916">MNRREFLKGLLASTALVALPAGKLGYAYHQTYAVSFTDFPLEDFTKIPTIAFEIGRSLGNQLFPEAPLNQTGPQLKRLKDGTLWTREEERPKEGLHP</sequence>
<comment type="caution">
    <text evidence="1">The sequence shown here is derived from an EMBL/GenBank/DDBJ whole genome shotgun (WGS) entry which is preliminary data.</text>
</comment>
<name>A0A0F9DQD1_9ZZZZ</name>
<evidence type="ECO:0000313" key="1">
    <source>
        <dbReference type="EMBL" id="KKL14148.1"/>
    </source>
</evidence>